<dbReference type="OrthoDB" id="5185958at2"/>
<gene>
    <name evidence="1" type="ORF">SAMN05216195_108264</name>
</gene>
<dbReference type="AlphaFoldDB" id="A0A1H9U380"/>
<evidence type="ECO:0000313" key="1">
    <source>
        <dbReference type="EMBL" id="SES03533.1"/>
    </source>
</evidence>
<accession>A0A1H9U380</accession>
<dbReference type="InterPro" id="IPR025680">
    <property type="entry name" value="DddI"/>
</dbReference>
<dbReference type="RefSeq" id="WP_090067331.1">
    <property type="nucleotide sequence ID" value="NZ_FOFT01000008.1"/>
</dbReference>
<dbReference type="EMBL" id="FOFT01000008">
    <property type="protein sequence ID" value="SES03533.1"/>
    <property type="molecule type" value="Genomic_DNA"/>
</dbReference>
<evidence type="ECO:0000313" key="2">
    <source>
        <dbReference type="Proteomes" id="UP000199028"/>
    </source>
</evidence>
<organism evidence="1 2">
    <name type="scientific">Lentzea flaviverrucosa</name>
    <dbReference type="NCBI Taxonomy" id="200379"/>
    <lineage>
        <taxon>Bacteria</taxon>
        <taxon>Bacillati</taxon>
        <taxon>Actinomycetota</taxon>
        <taxon>Actinomycetes</taxon>
        <taxon>Pseudonocardiales</taxon>
        <taxon>Pseudonocardiaceae</taxon>
        <taxon>Lentzea</taxon>
    </lineage>
</organism>
<keyword evidence="2" id="KW-1185">Reference proteome</keyword>
<name>A0A1H9U380_9PSEU</name>
<protein>
    <submittedName>
        <fullName evidence="1">Immunity protein Imm1</fullName>
    </submittedName>
</protein>
<dbReference type="Proteomes" id="UP000199028">
    <property type="component" value="Unassembled WGS sequence"/>
</dbReference>
<dbReference type="Pfam" id="PF14430">
    <property type="entry name" value="Imm1"/>
    <property type="match status" value="1"/>
</dbReference>
<sequence length="141" mass="15393">MSYVLEASYKHGAGVILLRTDDDIEGFLTELLNAGPDYQSATVYAVDESADEDPTHELVVGVDQASALGAVRFAGDDGEWFSKGEQINPDGVRYLYYGTAHEFPADSEVPLDVVRQALRELLANEGTRPEGLSWQAATELR</sequence>
<reference evidence="2" key="1">
    <citation type="submission" date="2016-10" db="EMBL/GenBank/DDBJ databases">
        <authorList>
            <person name="Varghese N."/>
            <person name="Submissions S."/>
        </authorList>
    </citation>
    <scope>NUCLEOTIDE SEQUENCE [LARGE SCALE GENOMIC DNA]</scope>
    <source>
        <strain evidence="2">CGMCC 4.578</strain>
    </source>
</reference>
<proteinExistence type="predicted"/>